<protein>
    <submittedName>
        <fullName evidence="1">Uncharacterized protein</fullName>
    </submittedName>
</protein>
<proteinExistence type="predicted"/>
<gene>
    <name evidence="1" type="ORF">UFOVP385_2</name>
</gene>
<sequence length="321" mass="37822">MENGIKIVMKNLRFVCAQPATLYYAWQVEVMLNNFIEMGVNPNNVDIVCWKQNGVVPEEWSKLASGYPARFFFYDDTRETKHYISSIRPNILKQHWTAYPTLKDEAIFYHDSDIIFSKPISEWISDDIRDDEEWYGSDTRWYIAHSYILGKGQQIIDKMCDIMELPEELISDNEMNAIGAQYLMKNVDYEYWDRVERDCEQLFRQVTDLNNQIKSETSSYHELQIWCSDMWAVLWGAWRRGWKTNCLPEFDFSWGTSTEDDFYRLNIMHNAGVTSPGQGLFYKAQYMNSLPYNAELTINDNTASKKYWESIQKTAAKSVLL</sequence>
<reference evidence="1" key="1">
    <citation type="submission" date="2020-05" db="EMBL/GenBank/DDBJ databases">
        <authorList>
            <person name="Chiriac C."/>
            <person name="Salcher M."/>
            <person name="Ghai R."/>
            <person name="Kavagutti S V."/>
        </authorList>
    </citation>
    <scope>NUCLEOTIDE SEQUENCE</scope>
</reference>
<organism evidence="1">
    <name type="scientific">uncultured Caudovirales phage</name>
    <dbReference type="NCBI Taxonomy" id="2100421"/>
    <lineage>
        <taxon>Viruses</taxon>
        <taxon>Duplodnaviria</taxon>
        <taxon>Heunggongvirae</taxon>
        <taxon>Uroviricota</taxon>
        <taxon>Caudoviricetes</taxon>
        <taxon>Peduoviridae</taxon>
        <taxon>Maltschvirus</taxon>
        <taxon>Maltschvirus maltsch</taxon>
    </lineage>
</organism>
<accession>A0A6J7WYS6</accession>
<evidence type="ECO:0000313" key="1">
    <source>
        <dbReference type="EMBL" id="CAB5223166.1"/>
    </source>
</evidence>
<name>A0A6J7WYS6_9CAUD</name>
<dbReference type="EMBL" id="LR798316">
    <property type="protein sequence ID" value="CAB5223166.1"/>
    <property type="molecule type" value="Genomic_DNA"/>
</dbReference>